<dbReference type="Proteomes" id="UP000232323">
    <property type="component" value="Unassembled WGS sequence"/>
</dbReference>
<dbReference type="InterPro" id="IPR018957">
    <property type="entry name" value="Znf_C3HC4_RING-type"/>
</dbReference>
<evidence type="ECO:0000256" key="7">
    <source>
        <dbReference type="ARBA" id="ARBA00022833"/>
    </source>
</evidence>
<dbReference type="InterPro" id="IPR013083">
    <property type="entry name" value="Znf_RING/FYVE/PHD"/>
</dbReference>
<feature type="compositionally biased region" description="Acidic residues" evidence="10">
    <location>
        <begin position="641"/>
        <end position="651"/>
    </location>
</feature>
<evidence type="ECO:0000256" key="8">
    <source>
        <dbReference type="ARBA" id="ARBA00022840"/>
    </source>
</evidence>
<dbReference type="GO" id="GO:0008270">
    <property type="term" value="F:zinc ion binding"/>
    <property type="evidence" value="ECO:0007669"/>
    <property type="project" value="UniProtKB-KW"/>
</dbReference>
<keyword evidence="3" id="KW-0547">Nucleotide-binding</keyword>
<dbReference type="SUPFAM" id="SSF52540">
    <property type="entry name" value="P-loop containing nucleoside triphosphate hydrolases"/>
    <property type="match status" value="2"/>
</dbReference>
<feature type="compositionally biased region" description="Acidic residues" evidence="10">
    <location>
        <begin position="584"/>
        <end position="599"/>
    </location>
</feature>
<feature type="compositionally biased region" description="Gly residues" evidence="10">
    <location>
        <begin position="699"/>
        <end position="708"/>
    </location>
</feature>
<evidence type="ECO:0000256" key="5">
    <source>
        <dbReference type="ARBA" id="ARBA00022801"/>
    </source>
</evidence>
<feature type="compositionally biased region" description="Polar residues" evidence="10">
    <location>
        <begin position="1050"/>
        <end position="1059"/>
    </location>
</feature>
<dbReference type="SUPFAM" id="SSF57850">
    <property type="entry name" value="RING/U-box"/>
    <property type="match status" value="1"/>
</dbReference>
<evidence type="ECO:0000256" key="4">
    <source>
        <dbReference type="ARBA" id="ARBA00022771"/>
    </source>
</evidence>
<dbReference type="SMART" id="SM00184">
    <property type="entry name" value="RING"/>
    <property type="match status" value="1"/>
</dbReference>
<dbReference type="Pfam" id="PF00097">
    <property type="entry name" value="zf-C3HC4"/>
    <property type="match status" value="1"/>
</dbReference>
<dbReference type="PANTHER" id="PTHR45626">
    <property type="entry name" value="TRANSCRIPTION TERMINATION FACTOR 2-RELATED"/>
    <property type="match status" value="1"/>
</dbReference>
<dbReference type="InterPro" id="IPR014001">
    <property type="entry name" value="Helicase_ATP-bd"/>
</dbReference>
<keyword evidence="7" id="KW-0862">Zinc</keyword>
<reference evidence="14 15" key="1">
    <citation type="submission" date="2017-08" db="EMBL/GenBank/DDBJ databases">
        <title>Acidophilic green algal genome provides insights into adaptation to an acidic environment.</title>
        <authorList>
            <person name="Hirooka S."/>
            <person name="Hirose Y."/>
            <person name="Kanesaki Y."/>
            <person name="Higuchi S."/>
            <person name="Fujiwara T."/>
            <person name="Onuma R."/>
            <person name="Era A."/>
            <person name="Ohbayashi R."/>
            <person name="Uzuka A."/>
            <person name="Nozaki H."/>
            <person name="Yoshikawa H."/>
            <person name="Miyagishima S.Y."/>
        </authorList>
    </citation>
    <scope>NUCLEOTIDE SEQUENCE [LARGE SCALE GENOMIC DNA]</scope>
    <source>
        <strain evidence="14 15">NIES-2499</strain>
    </source>
</reference>
<dbReference type="GO" id="GO:0005524">
    <property type="term" value="F:ATP binding"/>
    <property type="evidence" value="ECO:0007669"/>
    <property type="project" value="UniProtKB-KW"/>
</dbReference>
<dbReference type="SMART" id="SM00490">
    <property type="entry name" value="HELICc"/>
    <property type="match status" value="1"/>
</dbReference>
<comment type="similarity">
    <text evidence="1">Belongs to the SNF2/RAD54 helicase family. RAD16 subfamily.</text>
</comment>
<evidence type="ECO:0000259" key="12">
    <source>
        <dbReference type="PROSITE" id="PS51192"/>
    </source>
</evidence>
<comment type="caution">
    <text evidence="14">The sequence shown here is derived from an EMBL/GenBank/DDBJ whole genome shotgun (WGS) entry which is preliminary data.</text>
</comment>
<dbReference type="PROSITE" id="PS51192">
    <property type="entry name" value="HELICASE_ATP_BIND_1"/>
    <property type="match status" value="1"/>
</dbReference>
<dbReference type="CDD" id="cd18793">
    <property type="entry name" value="SF2_C_SNF"/>
    <property type="match status" value="1"/>
</dbReference>
<dbReference type="PANTHER" id="PTHR45626:SF12">
    <property type="entry name" value="DNA REPAIR PROTEIN RAD16"/>
    <property type="match status" value="1"/>
</dbReference>
<evidence type="ECO:0000313" key="15">
    <source>
        <dbReference type="Proteomes" id="UP000232323"/>
    </source>
</evidence>
<evidence type="ECO:0000256" key="1">
    <source>
        <dbReference type="ARBA" id="ARBA00008438"/>
    </source>
</evidence>
<feature type="compositionally biased region" description="Basic residues" evidence="10">
    <location>
        <begin position="86"/>
        <end position="97"/>
    </location>
</feature>
<feature type="domain" description="Helicase C-terminal" evidence="13">
    <location>
        <begin position="1157"/>
        <end position="1317"/>
    </location>
</feature>
<feature type="domain" description="RING-type" evidence="11">
    <location>
        <begin position="1067"/>
        <end position="1108"/>
    </location>
</feature>
<dbReference type="STRING" id="1157962.A0A250XKA3"/>
<evidence type="ECO:0000256" key="9">
    <source>
        <dbReference type="PROSITE-ProRule" id="PRU00175"/>
    </source>
</evidence>
<dbReference type="GO" id="GO:0016787">
    <property type="term" value="F:hydrolase activity"/>
    <property type="evidence" value="ECO:0007669"/>
    <property type="project" value="UniProtKB-KW"/>
</dbReference>
<dbReference type="OrthoDB" id="448448at2759"/>
<dbReference type="PROSITE" id="PS00518">
    <property type="entry name" value="ZF_RING_1"/>
    <property type="match status" value="1"/>
</dbReference>
<name>A0A250XKA3_9CHLO</name>
<dbReference type="Gene3D" id="3.30.40.10">
    <property type="entry name" value="Zinc/RING finger domain, C3HC4 (zinc finger)"/>
    <property type="match status" value="1"/>
</dbReference>
<feature type="compositionally biased region" description="Polar residues" evidence="10">
    <location>
        <begin position="108"/>
        <end position="135"/>
    </location>
</feature>
<keyword evidence="15" id="KW-1185">Reference proteome</keyword>
<dbReference type="GO" id="GO:0004386">
    <property type="term" value="F:helicase activity"/>
    <property type="evidence" value="ECO:0007669"/>
    <property type="project" value="UniProtKB-KW"/>
</dbReference>
<sequence length="1330" mass="144857">MRTRKEAQVGDAPSQHNERDGDVKNSDAMGSGERAVQENGSILLEAKVKRSSRVPVKKGSEPCPPQPDVPDMAILQVQDASQPGPSKRRRSTKASSKKKSDSDLASEPGNTSCPASTSQVSTPDVQQEAVPTSSGARGKRKSKPTEGGGDSKKGGGRVSKKTTSMTGNEKNGDEEDVLADVVADSDNKGSAEEDVVIEEEIDLDASIGYSFNETMDPPAELLMPLLPYQKQFLAWAMKQERGTVKGGILADEMGMGKTIQAISIIVTHRDDDMAFVFDGSEAALKAAATRAAKDAAAAAAAAMRPRISLMYAAGDAALQEGAEPFAAATVISKESYSAPVLKPAPSQQQDPPVKKGRKKAVSKGKPSSLLSECEEASCLSHEAKPPPSSDLTPAGLPGSEKMYSGQVNRSCHPTTSPDTGALTVGSGTCPHLKAGKKLPEGTRCQECLREQAPAAQVQEGLHLYSKATLVICPVVAIIQWTQEIARFTAPGALKVLVYHGAKRSTSVAELEAADVVLTTYSTIENEFRRFMMPSKVCCKYCNRRFYPERLKVHLRFFCGPNAMKSEALAKQQKKRPRAGSSGVQEEEDVVDITDDEVEDLGPSSSNKKGQKSSRGQKAKTFKKKGNKKNLDEEVLISGSGDDSDTEEEEGAYSEHSEGSDADPSGHTKIHRKGGPGKGAVAPKKKSGSRSEAVEKKQKGGGNIEGGISHGSRRKGGGKSKSAVKEFEEDESGKEEREGDDMKAGPSTLKDRRMAFKRWYMGGKKSSEADDGDGWADQAEREAQAMIDAAEEAAESKRGRESELRSILHLVKWRRIILDEAHNIKDRRCSTAKAVFKLDSKYKWALSGTPLQNRVTELYSLIRFLRLYPYSYYFCGKKGCGCSSLDFPFSQGHRSCENCQHGPMSHFCWWNRFVANPIKFNGYQGKGRSAMLLLKNKIMPTILLRRTKVQCADDLCLPPRTLILRKDRFDEREDDFYQALYTQSQAMFGAYVDSGTVLNNYAHIFDLLIRLRQAVCHPYLVVHSSTAPAHQVKALSEQAAGPSSDGKASVSKGTGSPSQHEATEAPVCGICHEDVEDVVVSACGHSFCRACLVDYIESAVRQAQCPTCKQALTVDLTGTGTAPQLAEGVVATAPVKITPLRVPKRHCILSRINLANFQTSTKIEALREEIHRMIERDSSSKALVFSQFTSMLALIQHRLEQVGIKVVKLDGGMSLDARDKVISQFSNDPEVRVFLMSLKAGGVALNLTVASHVMLMDPWWNPAVEAQAMDRIHRLGQYKPITVVRFVIGGTIEERILKLQEKKQLVFEGTVGRDMEALGRLTEDDLRFLFG</sequence>
<dbReference type="PROSITE" id="PS51194">
    <property type="entry name" value="HELICASE_CTER"/>
    <property type="match status" value="1"/>
</dbReference>
<dbReference type="InterPro" id="IPR001650">
    <property type="entry name" value="Helicase_C-like"/>
</dbReference>
<keyword evidence="2" id="KW-0479">Metal-binding</keyword>
<evidence type="ECO:0000256" key="6">
    <source>
        <dbReference type="ARBA" id="ARBA00022806"/>
    </source>
</evidence>
<proteinExistence type="inferred from homology"/>
<evidence type="ECO:0000259" key="13">
    <source>
        <dbReference type="PROSITE" id="PS51194"/>
    </source>
</evidence>
<gene>
    <name evidence="14" type="ORF">CEUSTIGMA_g10777.t1</name>
</gene>
<evidence type="ECO:0000256" key="10">
    <source>
        <dbReference type="SAM" id="MobiDB-lite"/>
    </source>
</evidence>
<dbReference type="PROSITE" id="PS50089">
    <property type="entry name" value="ZF_RING_2"/>
    <property type="match status" value="1"/>
</dbReference>
<dbReference type="InterPro" id="IPR049730">
    <property type="entry name" value="SNF2/RAD54-like_C"/>
</dbReference>
<dbReference type="GO" id="GO:0005634">
    <property type="term" value="C:nucleus"/>
    <property type="evidence" value="ECO:0007669"/>
    <property type="project" value="TreeGrafter"/>
</dbReference>
<evidence type="ECO:0000313" key="14">
    <source>
        <dbReference type="EMBL" id="GAX83352.1"/>
    </source>
</evidence>
<dbReference type="InterPro" id="IPR017907">
    <property type="entry name" value="Znf_RING_CS"/>
</dbReference>
<feature type="compositionally biased region" description="Basic and acidic residues" evidence="10">
    <location>
        <begin position="733"/>
        <end position="749"/>
    </location>
</feature>
<feature type="compositionally biased region" description="Low complexity" evidence="10">
    <location>
        <begin position="363"/>
        <end position="380"/>
    </location>
</feature>
<dbReference type="InterPro" id="IPR050628">
    <property type="entry name" value="SNF2_RAD54_helicase_TF"/>
</dbReference>
<feature type="region of interest" description="Disordered" evidence="10">
    <location>
        <begin position="1032"/>
        <end position="1060"/>
    </location>
</feature>
<organism evidence="14 15">
    <name type="scientific">Chlamydomonas eustigma</name>
    <dbReference type="NCBI Taxonomy" id="1157962"/>
    <lineage>
        <taxon>Eukaryota</taxon>
        <taxon>Viridiplantae</taxon>
        <taxon>Chlorophyta</taxon>
        <taxon>core chlorophytes</taxon>
        <taxon>Chlorophyceae</taxon>
        <taxon>CS clade</taxon>
        <taxon>Chlamydomonadales</taxon>
        <taxon>Chlamydomonadaceae</taxon>
        <taxon>Chlamydomonas</taxon>
    </lineage>
</organism>
<keyword evidence="4 9" id="KW-0863">Zinc-finger</keyword>
<dbReference type="InterPro" id="IPR038718">
    <property type="entry name" value="SNF2-like_sf"/>
</dbReference>
<accession>A0A250XKA3</accession>
<dbReference type="Gene3D" id="3.40.50.300">
    <property type="entry name" value="P-loop containing nucleotide triphosphate hydrolases"/>
    <property type="match status" value="1"/>
</dbReference>
<dbReference type="InterPro" id="IPR000330">
    <property type="entry name" value="SNF2_N"/>
</dbReference>
<dbReference type="EMBL" id="BEGY01000097">
    <property type="protein sequence ID" value="GAX83352.1"/>
    <property type="molecule type" value="Genomic_DNA"/>
</dbReference>
<feature type="region of interest" description="Disordered" evidence="10">
    <location>
        <begin position="1"/>
        <end position="177"/>
    </location>
</feature>
<dbReference type="SMART" id="SM00487">
    <property type="entry name" value="DEXDc"/>
    <property type="match status" value="1"/>
</dbReference>
<dbReference type="Pfam" id="PF00176">
    <property type="entry name" value="SNF2-rel_dom"/>
    <property type="match status" value="2"/>
</dbReference>
<feature type="domain" description="Helicase ATP-binding" evidence="12">
    <location>
        <begin position="803"/>
        <end position="867"/>
    </location>
</feature>
<keyword evidence="6" id="KW-0347">Helicase</keyword>
<evidence type="ECO:0000259" key="11">
    <source>
        <dbReference type="PROSITE" id="PS50089"/>
    </source>
</evidence>
<protein>
    <submittedName>
        <fullName evidence="14">Uncharacterized protein</fullName>
    </submittedName>
</protein>
<dbReference type="Pfam" id="PF00271">
    <property type="entry name" value="Helicase_C"/>
    <property type="match status" value="1"/>
</dbReference>
<keyword evidence="8" id="KW-0067">ATP-binding</keyword>
<dbReference type="InterPro" id="IPR027417">
    <property type="entry name" value="P-loop_NTPase"/>
</dbReference>
<feature type="compositionally biased region" description="Basic residues" evidence="10">
    <location>
        <begin position="608"/>
        <end position="627"/>
    </location>
</feature>
<feature type="compositionally biased region" description="Polar residues" evidence="10">
    <location>
        <begin position="405"/>
        <end position="418"/>
    </location>
</feature>
<feature type="region of interest" description="Disordered" evidence="10">
    <location>
        <begin position="569"/>
        <end position="749"/>
    </location>
</feature>
<feature type="region of interest" description="Disordered" evidence="10">
    <location>
        <begin position="340"/>
        <end position="424"/>
    </location>
</feature>
<evidence type="ECO:0000256" key="3">
    <source>
        <dbReference type="ARBA" id="ARBA00022741"/>
    </source>
</evidence>
<dbReference type="InterPro" id="IPR001841">
    <property type="entry name" value="Znf_RING"/>
</dbReference>
<dbReference type="GO" id="GO:0006289">
    <property type="term" value="P:nucleotide-excision repair"/>
    <property type="evidence" value="ECO:0007669"/>
    <property type="project" value="TreeGrafter"/>
</dbReference>
<dbReference type="GO" id="GO:0008094">
    <property type="term" value="F:ATP-dependent activity, acting on DNA"/>
    <property type="evidence" value="ECO:0007669"/>
    <property type="project" value="TreeGrafter"/>
</dbReference>
<dbReference type="Gene3D" id="3.40.50.10810">
    <property type="entry name" value="Tandem AAA-ATPase domain"/>
    <property type="match status" value="3"/>
</dbReference>
<keyword evidence="5" id="KW-0378">Hydrolase</keyword>
<evidence type="ECO:0000256" key="2">
    <source>
        <dbReference type="ARBA" id="ARBA00022723"/>
    </source>
</evidence>
<feature type="compositionally biased region" description="Basic and acidic residues" evidence="10">
    <location>
        <begin position="16"/>
        <end position="25"/>
    </location>
</feature>